<evidence type="ECO:0000313" key="1">
    <source>
        <dbReference type="EMBL" id="KAF5759539.1"/>
    </source>
</evidence>
<comment type="caution">
    <text evidence="1">The sequence shown here is derived from an EMBL/GenBank/DDBJ whole genome shotgun (WGS) entry which is preliminary data.</text>
</comment>
<keyword evidence="2" id="KW-1185">Reference proteome</keyword>
<reference evidence="1" key="1">
    <citation type="journal article" date="2017" name="Nature">
        <title>The sunflower genome provides insights into oil metabolism, flowering and Asterid evolution.</title>
        <authorList>
            <person name="Badouin H."/>
            <person name="Gouzy J."/>
            <person name="Grassa C.J."/>
            <person name="Murat F."/>
            <person name="Staton S.E."/>
            <person name="Cottret L."/>
            <person name="Lelandais-Briere C."/>
            <person name="Owens G.L."/>
            <person name="Carrere S."/>
            <person name="Mayjonade B."/>
            <person name="Legrand L."/>
            <person name="Gill N."/>
            <person name="Kane N.C."/>
            <person name="Bowers J.E."/>
            <person name="Hubner S."/>
            <person name="Bellec A."/>
            <person name="Berard A."/>
            <person name="Berges H."/>
            <person name="Blanchet N."/>
            <person name="Boniface M.C."/>
            <person name="Brunel D."/>
            <person name="Catrice O."/>
            <person name="Chaidir N."/>
            <person name="Claudel C."/>
            <person name="Donnadieu C."/>
            <person name="Faraut T."/>
            <person name="Fievet G."/>
            <person name="Helmstetter N."/>
            <person name="King M."/>
            <person name="Knapp S.J."/>
            <person name="Lai Z."/>
            <person name="Le Paslier M.C."/>
            <person name="Lippi Y."/>
            <person name="Lorenzon L."/>
            <person name="Mandel J.R."/>
            <person name="Marage G."/>
            <person name="Marchand G."/>
            <person name="Marquand E."/>
            <person name="Bret-Mestries E."/>
            <person name="Morien E."/>
            <person name="Nambeesan S."/>
            <person name="Nguyen T."/>
            <person name="Pegot-Espagnet P."/>
            <person name="Pouilly N."/>
            <person name="Raftis F."/>
            <person name="Sallet E."/>
            <person name="Schiex T."/>
            <person name="Thomas J."/>
            <person name="Vandecasteele C."/>
            <person name="Vares D."/>
            <person name="Vear F."/>
            <person name="Vautrin S."/>
            <person name="Crespi M."/>
            <person name="Mangin B."/>
            <person name="Burke J.M."/>
            <person name="Salse J."/>
            <person name="Munos S."/>
            <person name="Vincourt P."/>
            <person name="Rieseberg L.H."/>
            <person name="Langlade N.B."/>
        </authorList>
    </citation>
    <scope>NUCLEOTIDE SEQUENCE</scope>
    <source>
        <tissue evidence="1">Leaves</tissue>
    </source>
</reference>
<sequence>MLTRRQDYEINNGGFGQGNLKAISVGADEAGGDLDDETFANTQEFVACVEKWLDGFAAVRVKIETHLGAHLAEDPNNKSLQDLNRRYINVLDEVPIWPTDRFDNFEEGESGHQ</sequence>
<dbReference type="EMBL" id="MNCJ02000331">
    <property type="protein sequence ID" value="KAF5759539.1"/>
    <property type="molecule type" value="Genomic_DNA"/>
</dbReference>
<dbReference type="Gramene" id="mRNA:HanXRQr2_Chr16g0742471">
    <property type="protein sequence ID" value="mRNA:HanXRQr2_Chr16g0742471"/>
    <property type="gene ID" value="HanXRQr2_Chr16g0742471"/>
</dbReference>
<name>A0A9K3DQJ6_HELAN</name>
<accession>A0A9K3DQJ6</accession>
<organism evidence="1 2">
    <name type="scientific">Helianthus annuus</name>
    <name type="common">Common sunflower</name>
    <dbReference type="NCBI Taxonomy" id="4232"/>
    <lineage>
        <taxon>Eukaryota</taxon>
        <taxon>Viridiplantae</taxon>
        <taxon>Streptophyta</taxon>
        <taxon>Embryophyta</taxon>
        <taxon>Tracheophyta</taxon>
        <taxon>Spermatophyta</taxon>
        <taxon>Magnoliopsida</taxon>
        <taxon>eudicotyledons</taxon>
        <taxon>Gunneridae</taxon>
        <taxon>Pentapetalae</taxon>
        <taxon>asterids</taxon>
        <taxon>campanulids</taxon>
        <taxon>Asterales</taxon>
        <taxon>Asteraceae</taxon>
        <taxon>Asteroideae</taxon>
        <taxon>Heliantheae alliance</taxon>
        <taxon>Heliantheae</taxon>
        <taxon>Helianthus</taxon>
    </lineage>
</organism>
<dbReference type="AlphaFoldDB" id="A0A9K3DQJ6"/>
<dbReference type="Proteomes" id="UP000215914">
    <property type="component" value="Unassembled WGS sequence"/>
</dbReference>
<proteinExistence type="predicted"/>
<evidence type="ECO:0000313" key="2">
    <source>
        <dbReference type="Proteomes" id="UP000215914"/>
    </source>
</evidence>
<reference evidence="1" key="2">
    <citation type="submission" date="2020-06" db="EMBL/GenBank/DDBJ databases">
        <title>Helianthus annuus Genome sequencing and assembly Release 2.</title>
        <authorList>
            <person name="Gouzy J."/>
            <person name="Langlade N."/>
            <person name="Munos S."/>
        </authorList>
    </citation>
    <scope>NUCLEOTIDE SEQUENCE</scope>
    <source>
        <tissue evidence="1">Leaves</tissue>
    </source>
</reference>
<protein>
    <submittedName>
        <fullName evidence="1">Uncharacterized protein</fullName>
    </submittedName>
</protein>
<gene>
    <name evidence="1" type="ORF">HanXRQr2_Chr16g0742471</name>
</gene>